<dbReference type="InterPro" id="IPR007138">
    <property type="entry name" value="ABM_dom"/>
</dbReference>
<sequence>MRPTNLLMILSTAFVAIASTSSYVDGSPSPITLTNRISIVNDTTKIEREKTLLVDFIKKVHQNEPGVLDFKLSLDMTNATFLTYETYASQDAISIHLNSTYMKDLLTTEQNEGLKRANNELILRAGRITESSGSAEAAEAAQADRQQIYPHTSPAPVLLHPFSAEGKTSQRLSYRRPEWNEGGCQPASLMGPRHLYRGWGISYRKRVKTAELEKFVVTSCHHAPAVECEKYYDLFHQDVRDIKEMIQQLSQGQVSSKPRFQSAAISTDYNLPSHSVVTFQGESSFSSYLTQASHTAESSARDTDGGDIGHQIRSSLSTLKSLLRNHDHPSSADSLSFPHSIIKSKEPKIDLPPLSAILAVLKRTAAHAPFVVLHSAQRHHSIIEDLCRKVYFPSNPFSMGELTLMNGMLSFVFAEYSINVDASLSSSDCITYAKLCEENFIAGLQDYECLVTPSLENIQCLMIGAMKAQEESRPSLCWTFVSAGARLCQILGYHREAIVARDPPKLAEAKRHAFWMLYMIDKTMSLNLGRTSCFPDDDIDVNIFLESLDPRFRPWDRAFIAFIEFSKLQGRIYNQLYTIHAQREPPESRSRTVQELTSKFSAWREKFREIDTAGSQDKNDLDLIINASDFIYYSALNLLYGAKTTPGAATHISSQRYECARLSLQCHIQNCAKLASADVPKWRIYSDWILLYSSFTPFLVVFTHAIASQSKDDVELLFQVLNTLEAPRKNTEALNRLYQVCKVFVDFAKAFIQSQQPLFGFYNAQEDSFTFSLNDECTTCEWSSAFNYLERRGSGAKNDELESMSAFLGSCLGENSALSSLWNMDIPNFQ</sequence>
<dbReference type="STRING" id="913774.A0A0C3CII2"/>
<dbReference type="GO" id="GO:0006351">
    <property type="term" value="P:DNA-templated transcription"/>
    <property type="evidence" value="ECO:0007669"/>
    <property type="project" value="InterPro"/>
</dbReference>
<dbReference type="OrthoDB" id="103819at2759"/>
<reference evidence="4 5" key="1">
    <citation type="submission" date="2014-04" db="EMBL/GenBank/DDBJ databases">
        <authorList>
            <consortium name="DOE Joint Genome Institute"/>
            <person name="Kuo A."/>
            <person name="Martino E."/>
            <person name="Perotto S."/>
            <person name="Kohler A."/>
            <person name="Nagy L.G."/>
            <person name="Floudas D."/>
            <person name="Copeland A."/>
            <person name="Barry K.W."/>
            <person name="Cichocki N."/>
            <person name="Veneault-Fourrey C."/>
            <person name="LaButti K."/>
            <person name="Lindquist E.A."/>
            <person name="Lipzen A."/>
            <person name="Lundell T."/>
            <person name="Morin E."/>
            <person name="Murat C."/>
            <person name="Sun H."/>
            <person name="Tunlid A."/>
            <person name="Henrissat B."/>
            <person name="Grigoriev I.V."/>
            <person name="Hibbett D.S."/>
            <person name="Martin F."/>
            <person name="Nordberg H.P."/>
            <person name="Cantor M.N."/>
            <person name="Hua S.X."/>
        </authorList>
    </citation>
    <scope>NUCLEOTIDE SEQUENCE [LARGE SCALE GENOMIC DNA]</scope>
    <source>
        <strain evidence="4 5">Zn</strain>
    </source>
</reference>
<dbReference type="Proteomes" id="UP000054321">
    <property type="component" value="Unassembled WGS sequence"/>
</dbReference>
<feature type="domain" description="Xylanolytic transcriptional activator regulatory" evidence="3">
    <location>
        <begin position="477"/>
        <end position="550"/>
    </location>
</feature>
<dbReference type="EMBL" id="KN832879">
    <property type="protein sequence ID" value="KIM98788.1"/>
    <property type="molecule type" value="Genomic_DNA"/>
</dbReference>
<evidence type="ECO:0000256" key="1">
    <source>
        <dbReference type="ARBA" id="ARBA00023242"/>
    </source>
</evidence>
<organism evidence="4 5">
    <name type="scientific">Oidiodendron maius (strain Zn)</name>
    <dbReference type="NCBI Taxonomy" id="913774"/>
    <lineage>
        <taxon>Eukaryota</taxon>
        <taxon>Fungi</taxon>
        <taxon>Dikarya</taxon>
        <taxon>Ascomycota</taxon>
        <taxon>Pezizomycotina</taxon>
        <taxon>Leotiomycetes</taxon>
        <taxon>Leotiomycetes incertae sedis</taxon>
        <taxon>Myxotrichaceae</taxon>
        <taxon>Oidiodendron</taxon>
    </lineage>
</organism>
<evidence type="ECO:0000256" key="2">
    <source>
        <dbReference type="SAM" id="SignalP"/>
    </source>
</evidence>
<feature type="chain" id="PRO_5002162759" description="Xylanolytic transcriptional activator regulatory domain-containing protein" evidence="2">
    <location>
        <begin position="27"/>
        <end position="830"/>
    </location>
</feature>
<reference evidence="5" key="2">
    <citation type="submission" date="2015-01" db="EMBL/GenBank/DDBJ databases">
        <title>Evolutionary Origins and Diversification of the Mycorrhizal Mutualists.</title>
        <authorList>
            <consortium name="DOE Joint Genome Institute"/>
            <consortium name="Mycorrhizal Genomics Consortium"/>
            <person name="Kohler A."/>
            <person name="Kuo A."/>
            <person name="Nagy L.G."/>
            <person name="Floudas D."/>
            <person name="Copeland A."/>
            <person name="Barry K.W."/>
            <person name="Cichocki N."/>
            <person name="Veneault-Fourrey C."/>
            <person name="LaButti K."/>
            <person name="Lindquist E.A."/>
            <person name="Lipzen A."/>
            <person name="Lundell T."/>
            <person name="Morin E."/>
            <person name="Murat C."/>
            <person name="Riley R."/>
            <person name="Ohm R."/>
            <person name="Sun H."/>
            <person name="Tunlid A."/>
            <person name="Henrissat B."/>
            <person name="Grigoriev I.V."/>
            <person name="Hibbett D.S."/>
            <person name="Martin F."/>
        </authorList>
    </citation>
    <scope>NUCLEOTIDE SEQUENCE [LARGE SCALE GENOMIC DNA]</scope>
    <source>
        <strain evidence="5">Zn</strain>
    </source>
</reference>
<name>A0A0C3CII2_OIDMZ</name>
<keyword evidence="1" id="KW-0539">Nucleus</keyword>
<protein>
    <recommendedName>
        <fullName evidence="3">Xylanolytic transcriptional activator regulatory domain-containing protein</fullName>
    </recommendedName>
</protein>
<dbReference type="InterPro" id="IPR011008">
    <property type="entry name" value="Dimeric_a/b-barrel"/>
</dbReference>
<keyword evidence="5" id="KW-1185">Reference proteome</keyword>
<evidence type="ECO:0000313" key="4">
    <source>
        <dbReference type="EMBL" id="KIM98788.1"/>
    </source>
</evidence>
<dbReference type="GO" id="GO:0003677">
    <property type="term" value="F:DNA binding"/>
    <property type="evidence" value="ECO:0007669"/>
    <property type="project" value="InterPro"/>
</dbReference>
<dbReference type="InParanoid" id="A0A0C3CII2"/>
<evidence type="ECO:0000259" key="3">
    <source>
        <dbReference type="SMART" id="SM00906"/>
    </source>
</evidence>
<gene>
    <name evidence="4" type="ORF">OIDMADRAFT_181292</name>
</gene>
<proteinExistence type="predicted"/>
<dbReference type="AlphaFoldDB" id="A0A0C3CII2"/>
<dbReference type="HOGENOM" id="CLU_009377_3_2_1"/>
<dbReference type="GO" id="GO:0008270">
    <property type="term" value="F:zinc ion binding"/>
    <property type="evidence" value="ECO:0007669"/>
    <property type="project" value="InterPro"/>
</dbReference>
<accession>A0A0C3CII2</accession>
<keyword evidence="2" id="KW-0732">Signal</keyword>
<dbReference type="SMART" id="SM00906">
    <property type="entry name" value="Fungal_trans"/>
    <property type="match status" value="1"/>
</dbReference>
<dbReference type="Gene3D" id="3.30.70.100">
    <property type="match status" value="1"/>
</dbReference>
<dbReference type="GO" id="GO:0003700">
    <property type="term" value="F:DNA-binding transcription factor activity"/>
    <property type="evidence" value="ECO:0007669"/>
    <property type="project" value="InterPro"/>
</dbReference>
<dbReference type="CDD" id="cd12148">
    <property type="entry name" value="fungal_TF_MHR"/>
    <property type="match status" value="1"/>
</dbReference>
<dbReference type="Pfam" id="PF03992">
    <property type="entry name" value="ABM"/>
    <property type="match status" value="1"/>
</dbReference>
<dbReference type="Pfam" id="PF04082">
    <property type="entry name" value="Fungal_trans"/>
    <property type="match status" value="1"/>
</dbReference>
<dbReference type="InterPro" id="IPR050987">
    <property type="entry name" value="AtrR-like"/>
</dbReference>
<evidence type="ECO:0000313" key="5">
    <source>
        <dbReference type="Proteomes" id="UP000054321"/>
    </source>
</evidence>
<feature type="signal peptide" evidence="2">
    <location>
        <begin position="1"/>
        <end position="26"/>
    </location>
</feature>
<dbReference type="PANTHER" id="PTHR46910:SF5">
    <property type="entry name" value="ZN(II)2CYS6 TRANSCRIPTION FACTOR (EUROFUNG)"/>
    <property type="match status" value="1"/>
</dbReference>
<dbReference type="InterPro" id="IPR007219">
    <property type="entry name" value="XnlR_reg_dom"/>
</dbReference>
<dbReference type="SUPFAM" id="SSF54909">
    <property type="entry name" value="Dimeric alpha+beta barrel"/>
    <property type="match status" value="1"/>
</dbReference>
<dbReference type="PANTHER" id="PTHR46910">
    <property type="entry name" value="TRANSCRIPTION FACTOR PDR1"/>
    <property type="match status" value="1"/>
</dbReference>